<evidence type="ECO:0000313" key="1">
    <source>
        <dbReference type="EMBL" id="MFD1145952.1"/>
    </source>
</evidence>
<evidence type="ECO:0000313" key="2">
    <source>
        <dbReference type="Proteomes" id="UP001597168"/>
    </source>
</evidence>
<sequence>MDDPDLPDLDLGHGVTARWTGWRPERDINPQYDGIPDVERFGLLVEHAAGDGSPCASFATFDGEVQRLVAPDSPKWDVVTLEPLTLSPSLLCRACGHHGFVRDGRWVPA</sequence>
<reference evidence="2" key="1">
    <citation type="journal article" date="2019" name="Int. J. Syst. Evol. Microbiol.">
        <title>The Global Catalogue of Microorganisms (GCM) 10K type strain sequencing project: providing services to taxonomists for standard genome sequencing and annotation.</title>
        <authorList>
            <consortium name="The Broad Institute Genomics Platform"/>
            <consortium name="The Broad Institute Genome Sequencing Center for Infectious Disease"/>
            <person name="Wu L."/>
            <person name="Ma J."/>
        </authorList>
    </citation>
    <scope>NUCLEOTIDE SEQUENCE [LARGE SCALE GENOMIC DNA]</scope>
    <source>
        <strain evidence="2">CCUG 60214</strain>
    </source>
</reference>
<proteinExistence type="predicted"/>
<keyword evidence="2" id="KW-1185">Reference proteome</keyword>
<dbReference type="EMBL" id="JBHTLK010000005">
    <property type="protein sequence ID" value="MFD1145952.1"/>
    <property type="molecule type" value="Genomic_DNA"/>
</dbReference>
<organism evidence="1 2">
    <name type="scientific">Saccharothrix hoggarensis</name>
    <dbReference type="NCBI Taxonomy" id="913853"/>
    <lineage>
        <taxon>Bacteria</taxon>
        <taxon>Bacillati</taxon>
        <taxon>Actinomycetota</taxon>
        <taxon>Actinomycetes</taxon>
        <taxon>Pseudonocardiales</taxon>
        <taxon>Pseudonocardiaceae</taxon>
        <taxon>Saccharothrix</taxon>
    </lineage>
</organism>
<accession>A0ABW3QDU9</accession>
<gene>
    <name evidence="1" type="ORF">ACFQ3T_02305</name>
</gene>
<dbReference type="RefSeq" id="WP_380719201.1">
    <property type="nucleotide sequence ID" value="NZ_JBHTLK010000005.1"/>
</dbReference>
<comment type="caution">
    <text evidence="1">The sequence shown here is derived from an EMBL/GenBank/DDBJ whole genome shotgun (WGS) entry which is preliminary data.</text>
</comment>
<protein>
    <submittedName>
        <fullName evidence="1">Uncharacterized protein</fullName>
    </submittedName>
</protein>
<name>A0ABW3QDU9_9PSEU</name>
<dbReference type="Proteomes" id="UP001597168">
    <property type="component" value="Unassembled WGS sequence"/>
</dbReference>